<protein>
    <submittedName>
        <fullName evidence="1">Uncharacterized protein</fullName>
    </submittedName>
</protein>
<evidence type="ECO:0000313" key="2">
    <source>
        <dbReference type="Proteomes" id="UP000265520"/>
    </source>
</evidence>
<proteinExistence type="predicted"/>
<reference evidence="1 2" key="1">
    <citation type="journal article" date="2018" name="Front. Plant Sci.">
        <title>Red Clover (Trifolium pratense) and Zigzag Clover (T. medium) - A Picture of Genomic Similarities and Differences.</title>
        <authorList>
            <person name="Dluhosova J."/>
            <person name="Istvanek J."/>
            <person name="Nedelnik J."/>
            <person name="Repkova J."/>
        </authorList>
    </citation>
    <scope>NUCLEOTIDE SEQUENCE [LARGE SCALE GENOMIC DNA]</scope>
    <source>
        <strain evidence="2">cv. 10/8</strain>
        <tissue evidence="1">Leaf</tissue>
    </source>
</reference>
<dbReference type="Proteomes" id="UP000265520">
    <property type="component" value="Unassembled WGS sequence"/>
</dbReference>
<sequence length="57" mass="6293">CYSEFGTRLDEVTGLSRKCGHSEMVEQAALSIGINYDDWIIIGTGYIVINVDVVRQG</sequence>
<dbReference type="AlphaFoldDB" id="A0A392U4Q4"/>
<keyword evidence="2" id="KW-1185">Reference proteome</keyword>
<feature type="non-terminal residue" evidence="1">
    <location>
        <position position="1"/>
    </location>
</feature>
<evidence type="ECO:0000313" key="1">
    <source>
        <dbReference type="EMBL" id="MCI68441.1"/>
    </source>
</evidence>
<accession>A0A392U4Q4</accession>
<comment type="caution">
    <text evidence="1">The sequence shown here is derived from an EMBL/GenBank/DDBJ whole genome shotgun (WGS) entry which is preliminary data.</text>
</comment>
<name>A0A392U4Q4_9FABA</name>
<dbReference type="EMBL" id="LXQA010736520">
    <property type="protein sequence ID" value="MCI68441.1"/>
    <property type="molecule type" value="Genomic_DNA"/>
</dbReference>
<organism evidence="1 2">
    <name type="scientific">Trifolium medium</name>
    <dbReference type="NCBI Taxonomy" id="97028"/>
    <lineage>
        <taxon>Eukaryota</taxon>
        <taxon>Viridiplantae</taxon>
        <taxon>Streptophyta</taxon>
        <taxon>Embryophyta</taxon>
        <taxon>Tracheophyta</taxon>
        <taxon>Spermatophyta</taxon>
        <taxon>Magnoliopsida</taxon>
        <taxon>eudicotyledons</taxon>
        <taxon>Gunneridae</taxon>
        <taxon>Pentapetalae</taxon>
        <taxon>rosids</taxon>
        <taxon>fabids</taxon>
        <taxon>Fabales</taxon>
        <taxon>Fabaceae</taxon>
        <taxon>Papilionoideae</taxon>
        <taxon>50 kb inversion clade</taxon>
        <taxon>NPAAA clade</taxon>
        <taxon>Hologalegina</taxon>
        <taxon>IRL clade</taxon>
        <taxon>Trifolieae</taxon>
        <taxon>Trifolium</taxon>
    </lineage>
</organism>